<dbReference type="SUPFAM" id="SSF81411">
    <property type="entry name" value="Mitochondrial cytochrome c oxidase subunit VIa"/>
    <property type="match status" value="1"/>
</dbReference>
<dbReference type="Pfam" id="PF02046">
    <property type="entry name" value="COX6A"/>
    <property type="match status" value="1"/>
</dbReference>
<dbReference type="EMBL" id="GAMC01004871">
    <property type="protein sequence ID" value="JAC01685.1"/>
    <property type="molecule type" value="mRNA"/>
</dbReference>
<protein>
    <submittedName>
        <fullName evidence="8">Cytochrome c oxidase subunit 6A1, mitochondrial</fullName>
    </submittedName>
</protein>
<reference evidence="8" key="1">
    <citation type="submission" date="2013-07" db="EMBL/GenBank/DDBJ databases">
        <authorList>
            <person name="Geib S."/>
        </authorList>
    </citation>
    <scope>NUCLEOTIDE SEQUENCE</scope>
</reference>
<keyword evidence="2" id="KW-0999">Mitochondrion inner membrane</keyword>
<evidence type="ECO:0000256" key="4">
    <source>
        <dbReference type="ARBA" id="ARBA00023128"/>
    </source>
</evidence>
<evidence type="ECO:0000256" key="2">
    <source>
        <dbReference type="ARBA" id="ARBA00022792"/>
    </source>
</evidence>
<evidence type="ECO:0000313" key="8">
    <source>
        <dbReference type="EMBL" id="JAC01685.1"/>
    </source>
</evidence>
<evidence type="ECO:0000256" key="5">
    <source>
        <dbReference type="ARBA" id="ARBA00023136"/>
    </source>
</evidence>
<feature type="compositionally biased region" description="Basic and acidic residues" evidence="7">
    <location>
        <begin position="90"/>
        <end position="135"/>
    </location>
</feature>
<feature type="non-terminal residue" evidence="8">
    <location>
        <position position="1"/>
    </location>
</feature>
<dbReference type="GO" id="GO:0030234">
    <property type="term" value="F:enzyme regulator activity"/>
    <property type="evidence" value="ECO:0007669"/>
    <property type="project" value="TreeGrafter"/>
</dbReference>
<evidence type="ECO:0000256" key="6">
    <source>
        <dbReference type="RuleBase" id="RU004396"/>
    </source>
</evidence>
<keyword evidence="5" id="KW-0472">Membrane</keyword>
<keyword evidence="4" id="KW-0496">Mitochondrion</keyword>
<feature type="region of interest" description="Disordered" evidence="7">
    <location>
        <begin position="62"/>
        <end position="81"/>
    </location>
</feature>
<reference evidence="8" key="2">
    <citation type="journal article" date="2014" name="BMC Genomics">
        <title>A genomic perspective to assessing quality of mass-reared SIT flies used in Mediterranean fruit fly (Ceratitis capitata) eradication in California.</title>
        <authorList>
            <person name="Calla B."/>
            <person name="Hall B."/>
            <person name="Hou S."/>
            <person name="Geib S.M."/>
        </authorList>
    </citation>
    <scope>NUCLEOTIDE SEQUENCE</scope>
</reference>
<evidence type="ECO:0000256" key="1">
    <source>
        <dbReference type="ARBA" id="ARBA00004273"/>
    </source>
</evidence>
<dbReference type="PANTHER" id="PTHR11504">
    <property type="entry name" value="CYTOCHROME C OXIDASE POLYPEPTIDE VIA"/>
    <property type="match status" value="1"/>
</dbReference>
<dbReference type="InterPro" id="IPR001349">
    <property type="entry name" value="Cyt_c_oxidase_su6a"/>
</dbReference>
<comment type="subcellular location">
    <subcellularLocation>
        <location evidence="1">Mitochondrion inner membrane</location>
    </subcellularLocation>
</comment>
<evidence type="ECO:0000256" key="7">
    <source>
        <dbReference type="SAM" id="MobiDB-lite"/>
    </source>
</evidence>
<dbReference type="GO" id="GO:0005743">
    <property type="term" value="C:mitochondrial inner membrane"/>
    <property type="evidence" value="ECO:0007669"/>
    <property type="project" value="UniProtKB-SubCell"/>
</dbReference>
<dbReference type="PANTHER" id="PTHR11504:SF0">
    <property type="entry name" value="CYTOCHROME C OXIDASE SUBUNIT"/>
    <property type="match status" value="1"/>
</dbReference>
<sequence length="248" mass="27096">SLRVNKLCASFQFHISVSDAFCCQFFSEKFYKLQLLGKMYHVAKFYVLRRLTVPLRYSTIKGGPVEGKDGKGDSKCSPKKKADLCADKKGDKGGADGKAGKDEKGSKDEKGCKVAMESKDGKAGKDSKDGKEAKAMKCGGVTPTDGKKAESLGGPGREPSCKAKKKPPTKGSSTAGALRKICLFGVIPAVVALNVLVFATRTHEEREEFKKWPHLYKRDKPFPWGDGVKSFFHNPHTNPLPETGYEDE</sequence>
<comment type="similarity">
    <text evidence="6">Belongs to the cytochrome c oxidase subunit 6A family.</text>
</comment>
<name>W8CBE9_CERCA</name>
<dbReference type="AlphaFoldDB" id="W8CBE9"/>
<feature type="region of interest" description="Disordered" evidence="7">
    <location>
        <begin position="228"/>
        <end position="248"/>
    </location>
</feature>
<evidence type="ECO:0000256" key="3">
    <source>
        <dbReference type="ARBA" id="ARBA00022946"/>
    </source>
</evidence>
<organism evidence="8">
    <name type="scientific">Ceratitis capitata</name>
    <name type="common">Mediterranean fruit fly</name>
    <name type="synonym">Tephritis capitata</name>
    <dbReference type="NCBI Taxonomy" id="7213"/>
    <lineage>
        <taxon>Eukaryota</taxon>
        <taxon>Metazoa</taxon>
        <taxon>Ecdysozoa</taxon>
        <taxon>Arthropoda</taxon>
        <taxon>Hexapoda</taxon>
        <taxon>Insecta</taxon>
        <taxon>Pterygota</taxon>
        <taxon>Neoptera</taxon>
        <taxon>Endopterygota</taxon>
        <taxon>Diptera</taxon>
        <taxon>Brachycera</taxon>
        <taxon>Muscomorpha</taxon>
        <taxon>Tephritoidea</taxon>
        <taxon>Tephritidae</taxon>
        <taxon>Ceratitis</taxon>
        <taxon>Ceratitis</taxon>
    </lineage>
</organism>
<keyword evidence="3" id="KW-0809">Transit peptide</keyword>
<dbReference type="InterPro" id="IPR036418">
    <property type="entry name" value="Cyt_c_oxidase_su6a_sf"/>
</dbReference>
<feature type="compositionally biased region" description="Basic and acidic residues" evidence="7">
    <location>
        <begin position="66"/>
        <end position="81"/>
    </location>
</feature>
<dbReference type="Gene3D" id="4.10.95.10">
    <property type="entry name" value="Cytochrome c oxidase, subunit VIa"/>
    <property type="match status" value="1"/>
</dbReference>
<proteinExistence type="evidence at transcript level"/>
<dbReference type="OrthoDB" id="5947505at2759"/>
<gene>
    <name evidence="8" type="primary">CX6A1</name>
</gene>
<dbReference type="GO" id="GO:0006123">
    <property type="term" value="P:mitochondrial electron transport, cytochrome c to oxygen"/>
    <property type="evidence" value="ECO:0007669"/>
    <property type="project" value="TreeGrafter"/>
</dbReference>
<accession>W8CBE9</accession>
<feature type="region of interest" description="Disordered" evidence="7">
    <location>
        <begin position="90"/>
        <end position="174"/>
    </location>
</feature>